<accession>A0ABS5VPJ1</accession>
<feature type="active site" description="Proton donor" evidence="8">
    <location>
        <position position="37"/>
    </location>
</feature>
<dbReference type="InterPro" id="IPR003721">
    <property type="entry name" value="Pantoate_ligase"/>
</dbReference>
<gene>
    <name evidence="8 9" type="primary">panC</name>
    <name evidence="9" type="ORF">KK060_05440</name>
</gene>
<reference evidence="9 10" key="1">
    <citation type="submission" date="2021-05" db="EMBL/GenBank/DDBJ databases">
        <title>A Polyphasic approach of four new species of the genus Ohtaekwangia: Ohtaekwangia histidinii sp. nov., Ohtaekwangia cretensis sp. nov., Ohtaekwangia indiensis sp. nov., Ohtaekwangia reichenbachii sp. nov. from diverse environment.</title>
        <authorList>
            <person name="Octaviana S."/>
        </authorList>
    </citation>
    <scope>NUCLEOTIDE SEQUENCE [LARGE SCALE GENOMIC DNA]</scope>
    <source>
        <strain evidence="9 10">PWU20</strain>
    </source>
</reference>
<protein>
    <recommendedName>
        <fullName evidence="8">Pantothenate synthetase</fullName>
        <shortName evidence="8">PS</shortName>
        <ecNumber evidence="8">6.3.2.1</ecNumber>
    </recommendedName>
    <alternativeName>
        <fullName evidence="8">Pantoate--beta-alanine ligase</fullName>
    </alternativeName>
    <alternativeName>
        <fullName evidence="8">Pantoate-activating enzyme</fullName>
    </alternativeName>
</protein>
<dbReference type="InterPro" id="IPR004821">
    <property type="entry name" value="Cyt_trans-like"/>
</dbReference>
<dbReference type="Gene3D" id="3.40.50.620">
    <property type="entry name" value="HUPs"/>
    <property type="match status" value="1"/>
</dbReference>
<comment type="subunit">
    <text evidence="8">Homodimer.</text>
</comment>
<keyword evidence="3 8" id="KW-0436">Ligase</keyword>
<evidence type="ECO:0000313" key="9">
    <source>
        <dbReference type="EMBL" id="MBT1702712.1"/>
    </source>
</evidence>
<dbReference type="RefSeq" id="WP_254152678.1">
    <property type="nucleotide sequence ID" value="NZ_JAHESD010000007.1"/>
</dbReference>
<feature type="binding site" evidence="8">
    <location>
        <position position="153"/>
    </location>
    <ligand>
        <name>(R)-pantoate</name>
        <dbReference type="ChEBI" id="CHEBI:15980"/>
    </ligand>
</feature>
<evidence type="ECO:0000256" key="2">
    <source>
        <dbReference type="ARBA" id="ARBA00009256"/>
    </source>
</evidence>
<keyword evidence="8" id="KW-0963">Cytoplasm</keyword>
<dbReference type="SUPFAM" id="SSF52374">
    <property type="entry name" value="Nucleotidylyl transferase"/>
    <property type="match status" value="1"/>
</dbReference>
<dbReference type="HAMAP" id="MF_00158">
    <property type="entry name" value="PanC"/>
    <property type="match status" value="1"/>
</dbReference>
<keyword evidence="5 8" id="KW-0547">Nucleotide-binding</keyword>
<name>A0ABS5VPJ1_9BACT</name>
<dbReference type="NCBIfam" id="TIGR00018">
    <property type="entry name" value="panC"/>
    <property type="match status" value="1"/>
</dbReference>
<dbReference type="EMBL" id="JAHESD010000007">
    <property type="protein sequence ID" value="MBT1702712.1"/>
    <property type="molecule type" value="Genomic_DNA"/>
</dbReference>
<evidence type="ECO:0000256" key="1">
    <source>
        <dbReference type="ARBA" id="ARBA00004990"/>
    </source>
</evidence>
<dbReference type="Pfam" id="PF02569">
    <property type="entry name" value="Pantoate_ligase"/>
    <property type="match status" value="1"/>
</dbReference>
<feature type="binding site" evidence="8">
    <location>
        <position position="61"/>
    </location>
    <ligand>
        <name>(R)-pantoate</name>
        <dbReference type="ChEBI" id="CHEBI:15980"/>
    </ligand>
</feature>
<keyword evidence="4 8" id="KW-0566">Pantothenate biosynthesis</keyword>
<comment type="similarity">
    <text evidence="2 8">Belongs to the pantothenate synthetase family.</text>
</comment>
<comment type="subcellular location">
    <subcellularLocation>
        <location evidence="8">Cytoplasm</location>
    </subcellularLocation>
</comment>
<comment type="caution">
    <text evidence="9">The sequence shown here is derived from an EMBL/GenBank/DDBJ whole genome shotgun (WGS) entry which is preliminary data.</text>
</comment>
<feature type="binding site" evidence="8">
    <location>
        <begin position="30"/>
        <end position="37"/>
    </location>
    <ligand>
        <name>ATP</name>
        <dbReference type="ChEBI" id="CHEBI:30616"/>
    </ligand>
</feature>
<evidence type="ECO:0000313" key="10">
    <source>
        <dbReference type="Proteomes" id="UP000772618"/>
    </source>
</evidence>
<dbReference type="EC" id="6.3.2.1" evidence="8"/>
<sequence>MKIFKEIAPLKAFLKDLRLKNKSIGLVPTMGALHKGHISLIEASKAENDITVSTIFVNPTQFNNSSDLLKYPRTLDKDTKMLQEVQCDVLFAPDTQEVYPQEVVLSFNFGQLEKVMEGKFRPGHFSGVGLIVSKLFNIVEPDNAYFGQKDWQQFAIINQLVMDLNVNVKLHAVPTLREPDGLAMSSRNQRLNEKERIKATVFFKALLAAKELLVQGGDFVAAKEKVQAIVEGEPGVKLEYFELADSKNLNLLQSVSNVDKPILCIAGYVGEVRLIDNMFI</sequence>
<comment type="pathway">
    <text evidence="1 8">Cofactor biosynthesis; (R)-pantothenate biosynthesis; (R)-pantothenate from (R)-pantoate and beta-alanine: step 1/1.</text>
</comment>
<dbReference type="GO" id="GO:0016874">
    <property type="term" value="F:ligase activity"/>
    <property type="evidence" value="ECO:0007669"/>
    <property type="project" value="UniProtKB-KW"/>
</dbReference>
<comment type="miscellaneous">
    <text evidence="8">The reaction proceeds by a bi uni uni bi ping pong mechanism.</text>
</comment>
<evidence type="ECO:0000256" key="3">
    <source>
        <dbReference type="ARBA" id="ARBA00022598"/>
    </source>
</evidence>
<feature type="binding site" evidence="8">
    <location>
        <position position="61"/>
    </location>
    <ligand>
        <name>beta-alanine</name>
        <dbReference type="ChEBI" id="CHEBI:57966"/>
    </ligand>
</feature>
<feature type="binding site" evidence="8">
    <location>
        <position position="176"/>
    </location>
    <ligand>
        <name>ATP</name>
        <dbReference type="ChEBI" id="CHEBI:30616"/>
    </ligand>
</feature>
<comment type="function">
    <text evidence="8">Catalyzes the condensation of pantoate with beta-alanine in an ATP-dependent reaction via a pantoyl-adenylate intermediate.</text>
</comment>
<dbReference type="Gene3D" id="3.30.1300.10">
    <property type="entry name" value="Pantoate-beta-alanine ligase, C-terminal domain"/>
    <property type="match status" value="1"/>
</dbReference>
<evidence type="ECO:0000256" key="5">
    <source>
        <dbReference type="ARBA" id="ARBA00022741"/>
    </source>
</evidence>
<dbReference type="InterPro" id="IPR014729">
    <property type="entry name" value="Rossmann-like_a/b/a_fold"/>
</dbReference>
<dbReference type="CDD" id="cd00560">
    <property type="entry name" value="PanC"/>
    <property type="match status" value="1"/>
</dbReference>
<dbReference type="NCBIfam" id="TIGR00125">
    <property type="entry name" value="cyt_tran_rel"/>
    <property type="match status" value="1"/>
</dbReference>
<evidence type="ECO:0000256" key="8">
    <source>
        <dbReference type="HAMAP-Rule" id="MF_00158"/>
    </source>
</evidence>
<feature type="binding site" evidence="8">
    <location>
        <begin position="184"/>
        <end position="187"/>
    </location>
    <ligand>
        <name>ATP</name>
        <dbReference type="ChEBI" id="CHEBI:30616"/>
    </ligand>
</feature>
<keyword evidence="10" id="KW-1185">Reference proteome</keyword>
<feature type="binding site" evidence="8">
    <location>
        <begin position="147"/>
        <end position="150"/>
    </location>
    <ligand>
        <name>ATP</name>
        <dbReference type="ChEBI" id="CHEBI:30616"/>
    </ligand>
</feature>
<dbReference type="Proteomes" id="UP000772618">
    <property type="component" value="Unassembled WGS sequence"/>
</dbReference>
<proteinExistence type="inferred from homology"/>
<evidence type="ECO:0000256" key="4">
    <source>
        <dbReference type="ARBA" id="ARBA00022655"/>
    </source>
</evidence>
<dbReference type="PANTHER" id="PTHR21299:SF1">
    <property type="entry name" value="PANTOATE--BETA-ALANINE LIGASE"/>
    <property type="match status" value="1"/>
</dbReference>
<evidence type="ECO:0000256" key="6">
    <source>
        <dbReference type="ARBA" id="ARBA00022840"/>
    </source>
</evidence>
<dbReference type="PANTHER" id="PTHR21299">
    <property type="entry name" value="CYTIDYLATE KINASE/PANTOATE-BETA-ALANINE LIGASE"/>
    <property type="match status" value="1"/>
</dbReference>
<organism evidence="9 10">
    <name type="scientific">Chryseosolibacter indicus</name>
    <dbReference type="NCBI Taxonomy" id="2782351"/>
    <lineage>
        <taxon>Bacteria</taxon>
        <taxon>Pseudomonadati</taxon>
        <taxon>Bacteroidota</taxon>
        <taxon>Cytophagia</taxon>
        <taxon>Cytophagales</taxon>
        <taxon>Chryseotaleaceae</taxon>
        <taxon>Chryseosolibacter</taxon>
    </lineage>
</organism>
<dbReference type="InterPro" id="IPR042176">
    <property type="entry name" value="Pantoate_ligase_C"/>
</dbReference>
<comment type="catalytic activity">
    <reaction evidence="7 8">
        <text>(R)-pantoate + beta-alanine + ATP = (R)-pantothenate + AMP + diphosphate + H(+)</text>
        <dbReference type="Rhea" id="RHEA:10912"/>
        <dbReference type="ChEBI" id="CHEBI:15378"/>
        <dbReference type="ChEBI" id="CHEBI:15980"/>
        <dbReference type="ChEBI" id="CHEBI:29032"/>
        <dbReference type="ChEBI" id="CHEBI:30616"/>
        <dbReference type="ChEBI" id="CHEBI:33019"/>
        <dbReference type="ChEBI" id="CHEBI:57966"/>
        <dbReference type="ChEBI" id="CHEBI:456215"/>
        <dbReference type="EC" id="6.3.2.1"/>
    </reaction>
</comment>
<keyword evidence="6 8" id="KW-0067">ATP-binding</keyword>
<evidence type="ECO:0000256" key="7">
    <source>
        <dbReference type="ARBA" id="ARBA00048258"/>
    </source>
</evidence>